<dbReference type="OrthoDB" id="560832at2759"/>
<evidence type="ECO:0000256" key="1">
    <source>
        <dbReference type="SAM" id="MobiDB-lite"/>
    </source>
</evidence>
<proteinExistence type="predicted"/>
<feature type="region of interest" description="Disordered" evidence="1">
    <location>
        <begin position="595"/>
        <end position="638"/>
    </location>
</feature>
<keyword evidence="3" id="KW-1185">Reference proteome</keyword>
<dbReference type="Proteomes" id="UP000247498">
    <property type="component" value="Unassembled WGS sequence"/>
</dbReference>
<gene>
    <name evidence="2" type="ORF">Rsub_10865</name>
</gene>
<evidence type="ECO:0000313" key="2">
    <source>
        <dbReference type="EMBL" id="GBF98118.1"/>
    </source>
</evidence>
<name>A0A2V0PE36_9CHLO</name>
<reference evidence="2 3" key="1">
    <citation type="journal article" date="2018" name="Sci. Rep.">
        <title>Raphidocelis subcapitata (=Pseudokirchneriella subcapitata) provides an insight into genome evolution and environmental adaptations in the Sphaeropleales.</title>
        <authorList>
            <person name="Suzuki S."/>
            <person name="Yamaguchi H."/>
            <person name="Nakajima N."/>
            <person name="Kawachi M."/>
        </authorList>
    </citation>
    <scope>NUCLEOTIDE SEQUENCE [LARGE SCALE GENOMIC DNA]</scope>
    <source>
        <strain evidence="2 3">NIES-35</strain>
    </source>
</reference>
<sequence>MPATPPDLRAAREGAPTATAPATATASASAACASPLLALGTDCLHRCLAWLPDPGAAATVCKALAAVARGRDLAVEWLAAGGGAAGAGSACVGMRAAAWRRLRGRGAAEIARLAIAARRRRRAEAARERQGAAAACAAQAEAEEEGEEDDAAWLIDAGRPCAALLLLGGPYAQHLLIPLAARCGDLALLQELTSSPDIPLRPLLIDGDGAGNRHCVLVTAARAAMRAGRVEAAAFVLKRLLAEFDESDMDGTDPAAEADPFALLRFCCRHGTAECLAALPPLRRAAVAAVARGAPAVLLRDAAAGAAGRVDAEGPAVARALVELLPAGARPGAVWLMLPYGCRGGHAGMQSLMVRLGERHGLMSCLPGQMAHSMAAMREVLAAATACSPPVADDALVQFLRAALQTVLAQPLIEAGQGDTVTSRLSLPSSVPARVWLERRRLERAAGASGASGAARLGAAAAAAAPCSARGDGKARHGLPRWVASLVATGAGAGADGRSADPPTSHILECLEGAHGAAALQAAREMCARAAAGDLGGPGGGGGTWLSLQSRDALPTGAAAAEAAALGEAIVAAASGDTARIARLQAAAAREREAAAAAEAAAGSDDPDEGFDLEPPARHRSPRGSSSQSGPHLAAGGFPSPLDGGYDRMLVAAAKHGRAEVLRQLLPPLLRHADAAQRASRGALLIGVALARRRRGLVRLLSGYGLAAHASEGWRLLQARPLARRPAAAGGCGCGSSSSGGGAPAVAAKARGGAGGVPNGDDDAAAGRACRAARDQGCSGGPEARGDGGAWGEEEEEGGEGEEDEETAVREDARVALSLLLGAEPGTRDERLLHTWLLTGANDGSGRLCGRRVAAVLRAVVAARELPVGARVAAPRALMLRAVLPSADLEVMEAAFAWLERAGLLVE</sequence>
<dbReference type="AlphaFoldDB" id="A0A2V0PE36"/>
<organism evidence="2 3">
    <name type="scientific">Raphidocelis subcapitata</name>
    <dbReference type="NCBI Taxonomy" id="307507"/>
    <lineage>
        <taxon>Eukaryota</taxon>
        <taxon>Viridiplantae</taxon>
        <taxon>Chlorophyta</taxon>
        <taxon>core chlorophytes</taxon>
        <taxon>Chlorophyceae</taxon>
        <taxon>CS clade</taxon>
        <taxon>Sphaeropleales</taxon>
        <taxon>Selenastraceae</taxon>
        <taxon>Raphidocelis</taxon>
    </lineage>
</organism>
<feature type="region of interest" description="Disordered" evidence="1">
    <location>
        <begin position="773"/>
        <end position="809"/>
    </location>
</feature>
<protein>
    <submittedName>
        <fullName evidence="2">Uncharacterized protein</fullName>
    </submittedName>
</protein>
<dbReference type="InParanoid" id="A0A2V0PE36"/>
<feature type="compositionally biased region" description="Low complexity" evidence="1">
    <location>
        <begin position="623"/>
        <end position="632"/>
    </location>
</feature>
<accession>A0A2V0PE36</accession>
<dbReference type="EMBL" id="BDRX01000116">
    <property type="protein sequence ID" value="GBF98118.1"/>
    <property type="molecule type" value="Genomic_DNA"/>
</dbReference>
<evidence type="ECO:0000313" key="3">
    <source>
        <dbReference type="Proteomes" id="UP000247498"/>
    </source>
</evidence>
<feature type="compositionally biased region" description="Acidic residues" evidence="1">
    <location>
        <begin position="792"/>
        <end position="806"/>
    </location>
</feature>
<comment type="caution">
    <text evidence="2">The sequence shown here is derived from an EMBL/GenBank/DDBJ whole genome shotgun (WGS) entry which is preliminary data.</text>
</comment>